<evidence type="ECO:0000313" key="3">
    <source>
        <dbReference type="Proteomes" id="UP000255177"/>
    </source>
</evidence>
<dbReference type="RefSeq" id="WP_115084608.1">
    <property type="nucleotide sequence ID" value="NZ_CBCSFG010000010.1"/>
</dbReference>
<reference evidence="3" key="1">
    <citation type="submission" date="2018-07" db="EMBL/GenBank/DDBJ databases">
        <authorList>
            <person name="Blom J."/>
        </authorList>
    </citation>
    <scope>NUCLEOTIDE SEQUENCE [LARGE SCALE GENOMIC DNA]</scope>
    <source>
        <strain evidence="3">CCOS 864</strain>
    </source>
</reference>
<keyword evidence="2" id="KW-0808">Transferase</keyword>
<organism evidence="2 3">
    <name type="scientific">Pseudomonas wadenswilerensis</name>
    <dbReference type="NCBI Taxonomy" id="1785161"/>
    <lineage>
        <taxon>Bacteria</taxon>
        <taxon>Pseudomonadati</taxon>
        <taxon>Pseudomonadota</taxon>
        <taxon>Gammaproteobacteria</taxon>
        <taxon>Pseudomonadales</taxon>
        <taxon>Pseudomonadaceae</taxon>
        <taxon>Pseudomonas</taxon>
    </lineage>
</organism>
<keyword evidence="1" id="KW-0732">Signal</keyword>
<gene>
    <name evidence="2" type="ORF">CCOS864_00155</name>
</gene>
<proteinExistence type="predicted"/>
<evidence type="ECO:0000256" key="1">
    <source>
        <dbReference type="SAM" id="SignalP"/>
    </source>
</evidence>
<dbReference type="EMBL" id="UIDD01000001">
    <property type="protein sequence ID" value="SUQ60751.1"/>
    <property type="molecule type" value="Genomic_DNA"/>
</dbReference>
<dbReference type="Proteomes" id="UP000255177">
    <property type="component" value="Unassembled WGS sequence"/>
</dbReference>
<feature type="chain" id="PRO_5016648376" evidence="1">
    <location>
        <begin position="21"/>
        <end position="128"/>
    </location>
</feature>
<keyword evidence="2" id="KW-0548">Nucleotidyltransferase</keyword>
<accession>A0A380STY5</accession>
<feature type="signal peptide" evidence="1">
    <location>
        <begin position="1"/>
        <end position="20"/>
    </location>
</feature>
<protein>
    <submittedName>
        <fullName evidence="2">Putative glutamine synthetase adenylyltransferase</fullName>
    </submittedName>
</protein>
<keyword evidence="3" id="KW-1185">Reference proteome</keyword>
<evidence type="ECO:0000313" key="2">
    <source>
        <dbReference type="EMBL" id="SUQ60751.1"/>
    </source>
</evidence>
<name>A0A380STY5_9PSED</name>
<sequence length="128" mass="14056">MKSRCLFAFAALLLCEFASANTAPLSNGLALCTRSATLLACSDAQGNYYSVQTQGSTTYLRGFEMEGRRLWAQTNSRYGQLTFYTGVASNGETWVGYSRRVGWTTLNSVSSSTGQRFNLRCNRLSGCQ</sequence>
<dbReference type="AlphaFoldDB" id="A0A380STY5"/>
<dbReference type="GO" id="GO:0016779">
    <property type="term" value="F:nucleotidyltransferase activity"/>
    <property type="evidence" value="ECO:0007669"/>
    <property type="project" value="UniProtKB-KW"/>
</dbReference>